<reference evidence="3" key="1">
    <citation type="journal article" date="2016" name="Nat. Genet.">
        <title>A high-quality carrot genome assembly provides new insights into carotenoid accumulation and asterid genome evolution.</title>
        <authorList>
            <person name="Iorizzo M."/>
            <person name="Ellison S."/>
            <person name="Senalik D."/>
            <person name="Zeng P."/>
            <person name="Satapoomin P."/>
            <person name="Huang J."/>
            <person name="Bowman M."/>
            <person name="Iovene M."/>
            <person name="Sanseverino W."/>
            <person name="Cavagnaro P."/>
            <person name="Yildiz M."/>
            <person name="Macko-Podgorni A."/>
            <person name="Moranska E."/>
            <person name="Grzebelus E."/>
            <person name="Grzebelus D."/>
            <person name="Ashrafi H."/>
            <person name="Zheng Z."/>
            <person name="Cheng S."/>
            <person name="Spooner D."/>
            <person name="Van Deynze A."/>
            <person name="Simon P."/>
        </authorList>
    </citation>
    <scope>NUCLEOTIDE SEQUENCE [LARGE SCALE GENOMIC DNA]</scope>
    <source>
        <tissue evidence="3">Leaf</tissue>
    </source>
</reference>
<dbReference type="Gramene" id="KZN09785">
    <property type="protein sequence ID" value="KZN09785"/>
    <property type="gene ID" value="DCAR_002441"/>
</dbReference>
<evidence type="ECO:0000256" key="1">
    <source>
        <dbReference type="SAM" id="MobiDB-lite"/>
    </source>
</evidence>
<protein>
    <submittedName>
        <fullName evidence="3">Uncharacterized protein</fullName>
    </submittedName>
</protein>
<feature type="compositionally biased region" description="Pro residues" evidence="1">
    <location>
        <begin position="73"/>
        <end position="87"/>
    </location>
</feature>
<feature type="region of interest" description="Disordered" evidence="1">
    <location>
        <begin position="56"/>
        <end position="109"/>
    </location>
</feature>
<name>A0A166H6K2_DAUCS</name>
<dbReference type="AlphaFoldDB" id="A0A166H6K2"/>
<gene>
    <name evidence="3" type="ORF">DCAR_002441</name>
    <name evidence="4" type="ORF">DCAR_0102540</name>
</gene>
<proteinExistence type="predicted"/>
<feature type="compositionally biased region" description="Basic and acidic residues" evidence="1">
    <location>
        <begin position="58"/>
        <end position="67"/>
    </location>
</feature>
<keyword evidence="2" id="KW-0732">Signal</keyword>
<organism evidence="3">
    <name type="scientific">Daucus carota subsp. sativus</name>
    <name type="common">Carrot</name>
    <dbReference type="NCBI Taxonomy" id="79200"/>
    <lineage>
        <taxon>Eukaryota</taxon>
        <taxon>Viridiplantae</taxon>
        <taxon>Streptophyta</taxon>
        <taxon>Embryophyta</taxon>
        <taxon>Tracheophyta</taxon>
        <taxon>Spermatophyta</taxon>
        <taxon>Magnoliopsida</taxon>
        <taxon>eudicotyledons</taxon>
        <taxon>Gunneridae</taxon>
        <taxon>Pentapetalae</taxon>
        <taxon>asterids</taxon>
        <taxon>campanulids</taxon>
        <taxon>Apiales</taxon>
        <taxon>Apiaceae</taxon>
        <taxon>Apioideae</taxon>
        <taxon>Scandiceae</taxon>
        <taxon>Daucinae</taxon>
        <taxon>Daucus</taxon>
        <taxon>Daucus sect. Daucus</taxon>
    </lineage>
</organism>
<keyword evidence="5" id="KW-1185">Reference proteome</keyword>
<accession>A0A166H6K2</accession>
<dbReference type="Proteomes" id="UP000077755">
    <property type="component" value="Chromosome 1"/>
</dbReference>
<reference evidence="4" key="2">
    <citation type="submission" date="2022-03" db="EMBL/GenBank/DDBJ databases">
        <title>Draft title - Genomic analysis of global carrot germplasm unveils the trajectory of domestication and the origin of high carotenoid orange carrot.</title>
        <authorList>
            <person name="Iorizzo M."/>
            <person name="Ellison S."/>
            <person name="Senalik D."/>
            <person name="Macko-Podgorni A."/>
            <person name="Grzebelus D."/>
            <person name="Bostan H."/>
            <person name="Rolling W."/>
            <person name="Curaba J."/>
            <person name="Simon P."/>
        </authorList>
    </citation>
    <scope>NUCLEOTIDE SEQUENCE</scope>
    <source>
        <tissue evidence="4">Leaf</tissue>
    </source>
</reference>
<evidence type="ECO:0000313" key="5">
    <source>
        <dbReference type="Proteomes" id="UP000077755"/>
    </source>
</evidence>
<feature type="signal peptide" evidence="2">
    <location>
        <begin position="1"/>
        <end position="26"/>
    </location>
</feature>
<evidence type="ECO:0000313" key="3">
    <source>
        <dbReference type="EMBL" id="KZN09785.1"/>
    </source>
</evidence>
<evidence type="ECO:0000256" key="2">
    <source>
        <dbReference type="SAM" id="SignalP"/>
    </source>
</evidence>
<evidence type="ECO:0000313" key="4">
    <source>
        <dbReference type="EMBL" id="WOG83365.1"/>
    </source>
</evidence>
<dbReference type="EMBL" id="LNRQ01000001">
    <property type="protein sequence ID" value="KZN09785.1"/>
    <property type="molecule type" value="Genomic_DNA"/>
</dbReference>
<feature type="chain" id="PRO_5007874398" evidence="2">
    <location>
        <begin position="27"/>
        <end position="109"/>
    </location>
</feature>
<sequence length="109" mass="12173">MYAELMLVIRIIAYIIVILLPKSEHAWYESVDCLPDIGRPGRYNYPPGSYAPPFGPSYEHHHQRLPDHLVGPGPAPSRYGPPPPYVPGPLAGPLDEDPFMFDPPGPPRY</sequence>
<dbReference type="EMBL" id="CP093343">
    <property type="protein sequence ID" value="WOG83365.1"/>
    <property type="molecule type" value="Genomic_DNA"/>
</dbReference>